<protein>
    <recommendedName>
        <fullName evidence="2">DNA-3-methyladenine glycosylase II</fullName>
        <ecNumber evidence="2">3.2.2.21</ecNumber>
    </recommendedName>
</protein>
<dbReference type="InterPro" id="IPR051912">
    <property type="entry name" value="Alkylbase_DNA_Glycosylase/TA"/>
</dbReference>
<dbReference type="GO" id="GO:0032993">
    <property type="term" value="C:protein-DNA complex"/>
    <property type="evidence" value="ECO:0007669"/>
    <property type="project" value="TreeGrafter"/>
</dbReference>
<dbReference type="GO" id="GO:0032131">
    <property type="term" value="F:alkylated DNA binding"/>
    <property type="evidence" value="ECO:0007669"/>
    <property type="project" value="TreeGrafter"/>
</dbReference>
<dbReference type="InterPro" id="IPR037046">
    <property type="entry name" value="AlkA_N_sf"/>
</dbReference>
<dbReference type="GO" id="GO:0006307">
    <property type="term" value="P:DNA alkylation repair"/>
    <property type="evidence" value="ECO:0007669"/>
    <property type="project" value="TreeGrafter"/>
</dbReference>
<name>A0A2N5E6B7_9GAMM</name>
<dbReference type="NCBIfam" id="NF007641">
    <property type="entry name" value="PRK10308.1"/>
    <property type="match status" value="1"/>
</dbReference>
<evidence type="ECO:0000256" key="3">
    <source>
        <dbReference type="ARBA" id="ARBA00022763"/>
    </source>
</evidence>
<evidence type="ECO:0000256" key="1">
    <source>
        <dbReference type="ARBA" id="ARBA00000086"/>
    </source>
</evidence>
<dbReference type="Gene3D" id="3.30.310.20">
    <property type="entry name" value="DNA-3-methyladenine glycosylase AlkA, N-terminal domain"/>
    <property type="match status" value="1"/>
</dbReference>
<dbReference type="InterPro" id="IPR023170">
    <property type="entry name" value="HhH_base_excis_C"/>
</dbReference>
<keyword evidence="3" id="KW-0227">DNA damage</keyword>
<feature type="domain" description="HhH-GPD" evidence="5">
    <location>
        <begin position="127"/>
        <end position="283"/>
    </location>
</feature>
<dbReference type="GO" id="GO:0005737">
    <property type="term" value="C:cytoplasm"/>
    <property type="evidence" value="ECO:0007669"/>
    <property type="project" value="TreeGrafter"/>
</dbReference>
<comment type="caution">
    <text evidence="7">The sequence shown here is derived from an EMBL/GenBank/DDBJ whole genome shotgun (WGS) entry which is preliminary data.</text>
</comment>
<dbReference type="GO" id="GO:0008725">
    <property type="term" value="F:DNA-3-methyladenine glycosylase activity"/>
    <property type="evidence" value="ECO:0007669"/>
    <property type="project" value="TreeGrafter"/>
</dbReference>
<evidence type="ECO:0000259" key="5">
    <source>
        <dbReference type="SMART" id="SM00478"/>
    </source>
</evidence>
<dbReference type="AlphaFoldDB" id="A0A2N5E6B7"/>
<dbReference type="Gene3D" id="1.10.1670.10">
    <property type="entry name" value="Helix-hairpin-Helix base-excision DNA repair enzymes (C-terminal)"/>
    <property type="match status" value="1"/>
</dbReference>
<dbReference type="Proteomes" id="UP000234240">
    <property type="component" value="Unassembled WGS sequence"/>
</dbReference>
<reference evidence="7 8" key="1">
    <citation type="submission" date="2017-12" db="EMBL/GenBank/DDBJ databases">
        <title>Characterization of six clinical isolates of Enterochimera gen. nov., a novel genus of the Yersiniaciae family and the three species Enterochimera arupensis sp. nov., Enterochimera coloradensis sp. nov, and Enterochimera californica sp. nov.</title>
        <authorList>
            <person name="Rossi A."/>
            <person name="Fisher M."/>
        </authorList>
    </citation>
    <scope>NUCLEOTIDE SEQUENCE [LARGE SCALE GENOMIC DNA]</scope>
    <source>
        <strain evidence="8">2015-Iso6</strain>
    </source>
</reference>
<proteinExistence type="predicted"/>
<dbReference type="Pfam" id="PF00730">
    <property type="entry name" value="HhH-GPD"/>
    <property type="match status" value="1"/>
</dbReference>
<dbReference type="Gene3D" id="1.10.340.30">
    <property type="entry name" value="Hypothetical protein, domain 2"/>
    <property type="match status" value="1"/>
</dbReference>
<dbReference type="OrthoDB" id="9811249at2"/>
<evidence type="ECO:0000256" key="4">
    <source>
        <dbReference type="ARBA" id="ARBA00023204"/>
    </source>
</evidence>
<dbReference type="CDD" id="cd00056">
    <property type="entry name" value="ENDO3c"/>
    <property type="match status" value="1"/>
</dbReference>
<dbReference type="InterPro" id="IPR010316">
    <property type="entry name" value="AlkA_N"/>
</dbReference>
<keyword evidence="8" id="KW-1185">Reference proteome</keyword>
<evidence type="ECO:0000259" key="6">
    <source>
        <dbReference type="SMART" id="SM01009"/>
    </source>
</evidence>
<gene>
    <name evidence="7" type="ORF">CYR55_11500</name>
</gene>
<evidence type="ECO:0000313" key="8">
    <source>
        <dbReference type="Proteomes" id="UP000234240"/>
    </source>
</evidence>
<dbReference type="Pfam" id="PF06029">
    <property type="entry name" value="AlkA_N"/>
    <property type="match status" value="1"/>
</dbReference>
<dbReference type="SUPFAM" id="SSF55945">
    <property type="entry name" value="TATA-box binding protein-like"/>
    <property type="match status" value="1"/>
</dbReference>
<dbReference type="SMART" id="SM00478">
    <property type="entry name" value="ENDO3c"/>
    <property type="match status" value="1"/>
</dbReference>
<organism evidence="7 8">
    <name type="scientific">Chimaeribacter californicus</name>
    <dbReference type="NCBI Taxonomy" id="2060067"/>
    <lineage>
        <taxon>Bacteria</taxon>
        <taxon>Pseudomonadati</taxon>
        <taxon>Pseudomonadota</taxon>
        <taxon>Gammaproteobacteria</taxon>
        <taxon>Enterobacterales</taxon>
        <taxon>Yersiniaceae</taxon>
        <taxon>Chimaeribacter</taxon>
    </lineage>
</organism>
<dbReference type="PANTHER" id="PTHR43003">
    <property type="entry name" value="DNA-3-METHYLADENINE GLYCOSYLASE"/>
    <property type="match status" value="1"/>
</dbReference>
<dbReference type="SUPFAM" id="SSF48150">
    <property type="entry name" value="DNA-glycosylase"/>
    <property type="match status" value="1"/>
</dbReference>
<evidence type="ECO:0000313" key="7">
    <source>
        <dbReference type="EMBL" id="PLR36866.1"/>
    </source>
</evidence>
<comment type="catalytic activity">
    <reaction evidence="1">
        <text>Hydrolysis of alkylated DNA, releasing 3-methyladenine, 3-methylguanine, 7-methylguanine and 7-methyladenine.</text>
        <dbReference type="EC" id="3.2.2.21"/>
    </reaction>
</comment>
<dbReference type="PANTHER" id="PTHR43003:SF13">
    <property type="entry name" value="DNA-3-METHYLADENINE GLYCOSYLASE 2"/>
    <property type="match status" value="1"/>
</dbReference>
<dbReference type="InterPro" id="IPR003265">
    <property type="entry name" value="HhH-GPD_domain"/>
</dbReference>
<dbReference type="EC" id="3.2.2.21" evidence="2"/>
<keyword evidence="4" id="KW-0234">DNA repair</keyword>
<dbReference type="EMBL" id="PJZF01000008">
    <property type="protein sequence ID" value="PLR36866.1"/>
    <property type="molecule type" value="Genomic_DNA"/>
</dbReference>
<feature type="domain" description="DNA-3-methyladenine glycosylase AlkA N-terminal" evidence="6">
    <location>
        <begin position="6"/>
        <end position="117"/>
    </location>
</feature>
<sequence>MWHPDTLLLPYTPPYDWALVHGFLQTRAIAGVEAGDAHHYQRTLVVGGVPGCYQIAPVPGEAALALRMSPSLHPQREEVVRRVRRQWDLDADPQAIAAVLGPLAADRPGLRLAGSVHGYEQTVRGILGQLVSVKMAATLTERLAARWGTPLEMPHDRLSVLFPQPAAIARLTVDDLRSIGVQARRSACLIALSRAVAEGELEVDAVPDAEQGMRQLLAQPGIGPWTASYIGMRAWAAQDVFLTSDYLIKQRFPGMTPGQIARYAARWQPFRSYATLHLWLASDWVPEGSA</sequence>
<dbReference type="GO" id="GO:0043916">
    <property type="term" value="F:DNA-7-methylguanine glycosylase activity"/>
    <property type="evidence" value="ECO:0007669"/>
    <property type="project" value="TreeGrafter"/>
</dbReference>
<evidence type="ECO:0000256" key="2">
    <source>
        <dbReference type="ARBA" id="ARBA00012000"/>
    </source>
</evidence>
<dbReference type="InterPro" id="IPR011257">
    <property type="entry name" value="DNA_glycosylase"/>
</dbReference>
<accession>A0A2N5E6B7</accession>
<dbReference type="SMART" id="SM01009">
    <property type="entry name" value="AlkA_N"/>
    <property type="match status" value="1"/>
</dbReference>
<dbReference type="GO" id="GO:0006285">
    <property type="term" value="P:base-excision repair, AP site formation"/>
    <property type="evidence" value="ECO:0007669"/>
    <property type="project" value="TreeGrafter"/>
</dbReference>